<feature type="transmembrane region" description="Helical" evidence="6">
    <location>
        <begin position="72"/>
        <end position="92"/>
    </location>
</feature>
<dbReference type="InterPro" id="IPR003594">
    <property type="entry name" value="HATPase_dom"/>
</dbReference>
<proteinExistence type="predicted"/>
<dbReference type="GO" id="GO:0000155">
    <property type="term" value="F:phosphorelay sensor kinase activity"/>
    <property type="evidence" value="ECO:0007669"/>
    <property type="project" value="InterPro"/>
</dbReference>
<dbReference type="EMBL" id="CADCTZ010001326">
    <property type="protein sequence ID" value="CAA9391076.1"/>
    <property type="molecule type" value="Genomic_DNA"/>
</dbReference>
<dbReference type="Gene3D" id="1.10.287.130">
    <property type="match status" value="1"/>
</dbReference>
<name>A0A6J4NQQ1_9CYAN</name>
<evidence type="ECO:0000256" key="2">
    <source>
        <dbReference type="ARBA" id="ARBA00012438"/>
    </source>
</evidence>
<dbReference type="InterPro" id="IPR000014">
    <property type="entry name" value="PAS"/>
</dbReference>
<dbReference type="SMART" id="SM00387">
    <property type="entry name" value="HATPase_c"/>
    <property type="match status" value="1"/>
</dbReference>
<feature type="domain" description="PAC" evidence="9">
    <location>
        <begin position="400"/>
        <end position="452"/>
    </location>
</feature>
<evidence type="ECO:0000256" key="5">
    <source>
        <dbReference type="ARBA" id="ARBA00023012"/>
    </source>
</evidence>
<keyword evidence="6" id="KW-0472">Membrane</keyword>
<keyword evidence="5" id="KW-0902">Two-component regulatory system</keyword>
<evidence type="ECO:0000259" key="7">
    <source>
        <dbReference type="PROSITE" id="PS50109"/>
    </source>
</evidence>
<dbReference type="SMART" id="SM00086">
    <property type="entry name" value="PAC"/>
    <property type="match status" value="2"/>
</dbReference>
<evidence type="ECO:0000256" key="3">
    <source>
        <dbReference type="ARBA" id="ARBA00022553"/>
    </source>
</evidence>
<dbReference type="EC" id="2.7.13.3" evidence="2"/>
<dbReference type="Pfam" id="PF08447">
    <property type="entry name" value="PAS_3"/>
    <property type="match status" value="1"/>
</dbReference>
<feature type="transmembrane region" description="Helical" evidence="6">
    <location>
        <begin position="104"/>
        <end position="121"/>
    </location>
</feature>
<dbReference type="InterPro" id="IPR058544">
    <property type="entry name" value="ETR1_N"/>
</dbReference>
<dbReference type="InterPro" id="IPR004358">
    <property type="entry name" value="Sig_transdc_His_kin-like_C"/>
</dbReference>
<feature type="transmembrane region" description="Helical" evidence="6">
    <location>
        <begin position="39"/>
        <end position="60"/>
    </location>
</feature>
<evidence type="ECO:0000256" key="6">
    <source>
        <dbReference type="SAM" id="Phobius"/>
    </source>
</evidence>
<dbReference type="PANTHER" id="PTHR43065:SF50">
    <property type="entry name" value="HISTIDINE KINASE"/>
    <property type="match status" value="1"/>
</dbReference>
<evidence type="ECO:0000256" key="1">
    <source>
        <dbReference type="ARBA" id="ARBA00000085"/>
    </source>
</evidence>
<dbReference type="SUPFAM" id="SSF55874">
    <property type="entry name" value="ATPase domain of HSP90 chaperone/DNA topoisomerase II/histidine kinase"/>
    <property type="match status" value="1"/>
</dbReference>
<protein>
    <recommendedName>
        <fullName evidence="2">histidine kinase</fullName>
        <ecNumber evidence="2">2.7.13.3</ecNumber>
    </recommendedName>
</protein>
<gene>
    <name evidence="10" type="ORF">AVDCRST_MAG84-5613</name>
</gene>
<organism evidence="10">
    <name type="scientific">uncultured Microcoleus sp</name>
    <dbReference type="NCBI Taxonomy" id="259945"/>
    <lineage>
        <taxon>Bacteria</taxon>
        <taxon>Bacillati</taxon>
        <taxon>Cyanobacteriota</taxon>
        <taxon>Cyanophyceae</taxon>
        <taxon>Oscillatoriophycideae</taxon>
        <taxon>Oscillatoriales</taxon>
        <taxon>Microcoleaceae</taxon>
        <taxon>Microcoleus</taxon>
        <taxon>environmental samples</taxon>
    </lineage>
</organism>
<dbReference type="SUPFAM" id="SSF55785">
    <property type="entry name" value="PYP-like sensor domain (PAS domain)"/>
    <property type="match status" value="2"/>
</dbReference>
<keyword evidence="6" id="KW-0812">Transmembrane</keyword>
<dbReference type="SMART" id="SM00091">
    <property type="entry name" value="PAS"/>
    <property type="match status" value="2"/>
</dbReference>
<dbReference type="PROSITE" id="PS50109">
    <property type="entry name" value="HIS_KIN"/>
    <property type="match status" value="1"/>
</dbReference>
<evidence type="ECO:0000259" key="9">
    <source>
        <dbReference type="PROSITE" id="PS50113"/>
    </source>
</evidence>
<evidence type="ECO:0000259" key="8">
    <source>
        <dbReference type="PROSITE" id="PS50112"/>
    </source>
</evidence>
<feature type="domain" description="PAS" evidence="8">
    <location>
        <begin position="199"/>
        <end position="252"/>
    </location>
</feature>
<dbReference type="PRINTS" id="PR00344">
    <property type="entry name" value="BCTRLSENSOR"/>
</dbReference>
<sequence length="757" mass="85074">MVQITFFLNFMQEQVTIFFSPLAVSSALGCNALPELRLYAVFDSLTALAYCSIALCLVYFTRQGDHSKMFRLFAVVFFAWGAAKLTEVWTLWHSIYWLSVTLKAASALISLVLAAVALALIPKAIAESGLKQKENPQQQSLKQVEENHHQHDIPKGELAKESIDLYPSDTIVVDRALALNSLNEQLEKEIADRQRVEEKLQLTQFAIDRSADAVFWIGPDGKFLYVNDAACTSLGYSAAELLSMTVHDINPDFPQSAWSLHWKVLRRCGSVNIEVHHLTKYGRIFPVEITIDHLEFNGKEYQCAFARDISERKRIEAALREREEEFRSLVSSIPGAVYRCSAAGRSRVTFISSGIEAISGYPASNFMLQPMQAFPSIVHPSDLQHIETTIDRAIKTKQPYIIEYRLIHCNGNVRWVSEKGQAIFNAAGQVLSLNGAIFDITERKAAEDALRLSEAIANNRAQQLEIALKELRETQAHLIHTEKMSSLGQMVAGVAHEINNPVSFIYGNISYASQYVRDLLQLVELYQKYYPQPTREIQECIDNIDLEFLREDLLKIFSSMKMGADRIREIVLSLRNFSRLDDSVKKPENIHEGIDNTLLILHNKLRARADYPEIQVIKDYGKLPLIECYAGQLNQVFMNLLSNSIDALEDACNQKRRSSPRASLTAAGGDWKPTISIRTEALNENTICIRIADNAIGMTEDVRTRLFDPFFTTKPMGKGTGLGLAISYRIVAEKHAGVLSCRSTVGEGTEFAIEIPL</sequence>
<reference evidence="10" key="1">
    <citation type="submission" date="2020-02" db="EMBL/GenBank/DDBJ databases">
        <authorList>
            <person name="Meier V. D."/>
        </authorList>
    </citation>
    <scope>NUCLEOTIDE SEQUENCE</scope>
    <source>
        <strain evidence="10">AVDCRST_MAG84</strain>
    </source>
</reference>
<dbReference type="PANTHER" id="PTHR43065">
    <property type="entry name" value="SENSOR HISTIDINE KINASE"/>
    <property type="match status" value="1"/>
</dbReference>
<dbReference type="Pfam" id="PF25487">
    <property type="entry name" value="ETR1_N"/>
    <property type="match status" value="1"/>
</dbReference>
<accession>A0A6J4NQQ1</accession>
<dbReference type="InterPro" id="IPR005467">
    <property type="entry name" value="His_kinase_dom"/>
</dbReference>
<dbReference type="InterPro" id="IPR036890">
    <property type="entry name" value="HATPase_C_sf"/>
</dbReference>
<keyword evidence="4 10" id="KW-0418">Kinase</keyword>
<dbReference type="InterPro" id="IPR036097">
    <property type="entry name" value="HisK_dim/P_sf"/>
</dbReference>
<dbReference type="InterPro" id="IPR003661">
    <property type="entry name" value="HisK_dim/P_dom"/>
</dbReference>
<dbReference type="Gene3D" id="3.30.565.10">
    <property type="entry name" value="Histidine kinase-like ATPase, C-terminal domain"/>
    <property type="match status" value="1"/>
</dbReference>
<dbReference type="InterPro" id="IPR035965">
    <property type="entry name" value="PAS-like_dom_sf"/>
</dbReference>
<dbReference type="InterPro" id="IPR013655">
    <property type="entry name" value="PAS_fold_3"/>
</dbReference>
<feature type="domain" description="PAS" evidence="8">
    <location>
        <begin position="322"/>
        <end position="397"/>
    </location>
</feature>
<dbReference type="InterPro" id="IPR001610">
    <property type="entry name" value="PAC"/>
</dbReference>
<dbReference type="CDD" id="cd00130">
    <property type="entry name" value="PAS"/>
    <property type="match status" value="2"/>
</dbReference>
<dbReference type="Pfam" id="PF13426">
    <property type="entry name" value="PAS_9"/>
    <property type="match status" value="1"/>
</dbReference>
<dbReference type="CDD" id="cd00082">
    <property type="entry name" value="HisKA"/>
    <property type="match status" value="1"/>
</dbReference>
<comment type="catalytic activity">
    <reaction evidence="1">
        <text>ATP + protein L-histidine = ADP + protein N-phospho-L-histidine.</text>
        <dbReference type="EC" id="2.7.13.3"/>
    </reaction>
</comment>
<dbReference type="SUPFAM" id="SSF47384">
    <property type="entry name" value="Homodimeric domain of signal transducing histidine kinase"/>
    <property type="match status" value="1"/>
</dbReference>
<evidence type="ECO:0000256" key="4">
    <source>
        <dbReference type="ARBA" id="ARBA00022777"/>
    </source>
</evidence>
<keyword evidence="3" id="KW-0597">Phosphoprotein</keyword>
<dbReference type="InterPro" id="IPR000700">
    <property type="entry name" value="PAS-assoc_C"/>
</dbReference>
<keyword evidence="6" id="KW-1133">Transmembrane helix</keyword>
<dbReference type="PROSITE" id="PS50112">
    <property type="entry name" value="PAS"/>
    <property type="match status" value="2"/>
</dbReference>
<keyword evidence="4 10" id="KW-0808">Transferase</keyword>
<feature type="domain" description="Histidine kinase" evidence="7">
    <location>
        <begin position="493"/>
        <end position="757"/>
    </location>
</feature>
<dbReference type="AlphaFoldDB" id="A0A6J4NQQ1"/>
<dbReference type="Gene3D" id="3.30.450.20">
    <property type="entry name" value="PAS domain"/>
    <property type="match status" value="2"/>
</dbReference>
<dbReference type="NCBIfam" id="TIGR00229">
    <property type="entry name" value="sensory_box"/>
    <property type="match status" value="2"/>
</dbReference>
<dbReference type="Pfam" id="PF02518">
    <property type="entry name" value="HATPase_c"/>
    <property type="match status" value="1"/>
</dbReference>
<dbReference type="PROSITE" id="PS50113">
    <property type="entry name" value="PAC"/>
    <property type="match status" value="1"/>
</dbReference>
<evidence type="ECO:0000313" key="10">
    <source>
        <dbReference type="EMBL" id="CAA9391076.1"/>
    </source>
</evidence>